<sequence>MTDTLWMTHRRLQAFVRQPWYLVFTLIQPAIWLFLFGNLFKRIVELPGFGGGSYLTYIVPGVVVMSAMSSNMWAGMGTMEEIERGTLNRFLIAPVGRGAIMNANVIEQALSTSIQSLIIVLLAWAAGATYEGGPAGVLVLIVMAILLGTVFSALSNTVGMLVRQRETIIGLNTLLLLPLTFISTTFMAEDLMPGWMQTLTNYNPVNWAVEAARSALAENPDWGDVATPAAALLALAMLTVWLSTRTFRTYQKSV</sequence>
<evidence type="ECO:0000256" key="5">
    <source>
        <dbReference type="ARBA" id="ARBA00023251"/>
    </source>
</evidence>
<feature type="transmembrane region" description="Helical" evidence="6">
    <location>
        <begin position="109"/>
        <end position="130"/>
    </location>
</feature>
<dbReference type="InterPro" id="IPR047817">
    <property type="entry name" value="ABC2_TM_bact-type"/>
</dbReference>
<dbReference type="PIRSF" id="PIRSF006648">
    <property type="entry name" value="DrrB"/>
    <property type="match status" value="1"/>
</dbReference>
<keyword evidence="6" id="KW-1003">Cell membrane</keyword>
<keyword evidence="3 6" id="KW-1133">Transmembrane helix</keyword>
<comment type="caution">
    <text evidence="8">The sequence shown here is derived from an EMBL/GenBank/DDBJ whole genome shotgun (WGS) entry which is preliminary data.</text>
</comment>
<evidence type="ECO:0000256" key="1">
    <source>
        <dbReference type="ARBA" id="ARBA00004141"/>
    </source>
</evidence>
<reference evidence="8" key="1">
    <citation type="submission" date="2021-01" db="EMBL/GenBank/DDBJ databases">
        <title>Whole genome shotgun sequence of Virgisporangium ochraceum NBRC 16418.</title>
        <authorList>
            <person name="Komaki H."/>
            <person name="Tamura T."/>
        </authorList>
    </citation>
    <scope>NUCLEOTIDE SEQUENCE</scope>
    <source>
        <strain evidence="8">NBRC 16418</strain>
    </source>
</reference>
<evidence type="ECO:0000256" key="3">
    <source>
        <dbReference type="ARBA" id="ARBA00022989"/>
    </source>
</evidence>
<evidence type="ECO:0000313" key="8">
    <source>
        <dbReference type="EMBL" id="GIJ65447.1"/>
    </source>
</evidence>
<dbReference type="GO" id="GO:0046677">
    <property type="term" value="P:response to antibiotic"/>
    <property type="evidence" value="ECO:0007669"/>
    <property type="project" value="UniProtKB-KW"/>
</dbReference>
<proteinExistence type="inferred from homology"/>
<comment type="subcellular location">
    <subcellularLocation>
        <location evidence="6">Cell membrane</location>
        <topology evidence="6">Multi-pass membrane protein</topology>
    </subcellularLocation>
    <subcellularLocation>
        <location evidence="1">Membrane</location>
        <topology evidence="1">Multi-pass membrane protein</topology>
    </subcellularLocation>
</comment>
<feature type="domain" description="ABC transmembrane type-2" evidence="7">
    <location>
        <begin position="20"/>
        <end position="250"/>
    </location>
</feature>
<evidence type="ECO:0000256" key="2">
    <source>
        <dbReference type="ARBA" id="ARBA00022692"/>
    </source>
</evidence>
<feature type="transmembrane region" description="Helical" evidence="6">
    <location>
        <begin position="136"/>
        <end position="155"/>
    </location>
</feature>
<feature type="transmembrane region" description="Helical" evidence="6">
    <location>
        <begin position="20"/>
        <end position="40"/>
    </location>
</feature>
<keyword evidence="4 6" id="KW-0472">Membrane</keyword>
<name>A0A8J3ZJX0_9ACTN</name>
<dbReference type="PANTHER" id="PTHR43229:SF2">
    <property type="entry name" value="NODULATION PROTEIN J"/>
    <property type="match status" value="1"/>
</dbReference>
<dbReference type="GO" id="GO:0043190">
    <property type="term" value="C:ATP-binding cassette (ABC) transporter complex"/>
    <property type="evidence" value="ECO:0007669"/>
    <property type="project" value="InterPro"/>
</dbReference>
<dbReference type="Proteomes" id="UP000635606">
    <property type="component" value="Unassembled WGS sequence"/>
</dbReference>
<feature type="transmembrane region" description="Helical" evidence="6">
    <location>
        <begin position="167"/>
        <end position="188"/>
    </location>
</feature>
<dbReference type="PROSITE" id="PS51012">
    <property type="entry name" value="ABC_TM2"/>
    <property type="match status" value="1"/>
</dbReference>
<keyword evidence="6" id="KW-0813">Transport</keyword>
<evidence type="ECO:0000256" key="6">
    <source>
        <dbReference type="RuleBase" id="RU361157"/>
    </source>
</evidence>
<dbReference type="EMBL" id="BOPH01000004">
    <property type="protein sequence ID" value="GIJ65447.1"/>
    <property type="molecule type" value="Genomic_DNA"/>
</dbReference>
<keyword evidence="9" id="KW-1185">Reference proteome</keyword>
<dbReference type="GO" id="GO:0140359">
    <property type="term" value="F:ABC-type transporter activity"/>
    <property type="evidence" value="ECO:0007669"/>
    <property type="project" value="InterPro"/>
</dbReference>
<dbReference type="InterPro" id="IPR051784">
    <property type="entry name" value="Nod_factor_ABC_transporter"/>
</dbReference>
<dbReference type="PANTHER" id="PTHR43229">
    <property type="entry name" value="NODULATION PROTEIN J"/>
    <property type="match status" value="1"/>
</dbReference>
<evidence type="ECO:0000313" key="9">
    <source>
        <dbReference type="Proteomes" id="UP000635606"/>
    </source>
</evidence>
<protein>
    <recommendedName>
        <fullName evidence="6">Transport permease protein</fullName>
    </recommendedName>
</protein>
<dbReference type="AlphaFoldDB" id="A0A8J3ZJX0"/>
<organism evidence="8 9">
    <name type="scientific">Virgisporangium ochraceum</name>
    <dbReference type="NCBI Taxonomy" id="65505"/>
    <lineage>
        <taxon>Bacteria</taxon>
        <taxon>Bacillati</taxon>
        <taxon>Actinomycetota</taxon>
        <taxon>Actinomycetes</taxon>
        <taxon>Micromonosporales</taxon>
        <taxon>Micromonosporaceae</taxon>
        <taxon>Virgisporangium</taxon>
    </lineage>
</organism>
<dbReference type="InterPro" id="IPR013525">
    <property type="entry name" value="ABC2_TM"/>
</dbReference>
<dbReference type="InterPro" id="IPR000412">
    <property type="entry name" value="ABC_2_transport"/>
</dbReference>
<dbReference type="Pfam" id="PF01061">
    <property type="entry name" value="ABC2_membrane"/>
    <property type="match status" value="1"/>
</dbReference>
<keyword evidence="2 6" id="KW-0812">Transmembrane</keyword>
<feature type="transmembrane region" description="Helical" evidence="6">
    <location>
        <begin position="225"/>
        <end position="244"/>
    </location>
</feature>
<evidence type="ECO:0000256" key="4">
    <source>
        <dbReference type="ARBA" id="ARBA00023136"/>
    </source>
</evidence>
<comment type="similarity">
    <text evidence="6">Belongs to the ABC-2 integral membrane protein family.</text>
</comment>
<accession>A0A8J3ZJX0</accession>
<keyword evidence="5" id="KW-0046">Antibiotic resistance</keyword>
<evidence type="ECO:0000259" key="7">
    <source>
        <dbReference type="PROSITE" id="PS51012"/>
    </source>
</evidence>
<gene>
    <name evidence="8" type="ORF">Voc01_003640</name>
</gene>
<dbReference type="RefSeq" id="WP_203925456.1">
    <property type="nucleotide sequence ID" value="NZ_BOPH01000004.1"/>
</dbReference>
<feature type="transmembrane region" description="Helical" evidence="6">
    <location>
        <begin position="52"/>
        <end position="74"/>
    </location>
</feature>